<sequence>MAKNRTTSSFLLSVSAAFVAGWLLLVTNGDVFVSPVPTSGVRATVPSWQAKQVATLATATGSGTSVAPDQRLFKTAAAAALLCLAAARLTKGRFQKPSVARRAVVTLKATTEKNLHEFEEPVAPIFTETHVVQEAQSIPMLPELISLNETPSLAVLNCVDSQTVAAAATAVAPAATTSACLCGSLASARFAAGTRHAQHRRRTSRRASKASRRAVGRHLCERVVTVSSPPCFDASKTRTKIQLGLRVSSCMRSESGRESKLSSGVVCSKSAETGNPQESDECASAEGLRAKDPDALKEAQMPVRSFRSSERLGLLSVLLQALFQSQDALQSLSISEEEIRQEVIRLASDLRAEPLKRPTRMAFLGIQLYLLICRSSHARRQYAILELPVLEAERRTVAFLLSTSTSQHCVLLQAMAQDVHSWLLWQSQAFAKQAPKLPKEEMRKRRSQKSRASRPPLEEPKASENREEVSRTPDEGSPSPPRVGLFTDGEAVWMAHSLLVAAFAVCLLVYWSSLEHTPASQVAARNGRLAGYLLYWRHVLIHQLSLDWTKSVGRDAPQRRSWQGHLQQIKSTKLAYKSNQDFGLVLILMADAGQKLSLPTVSDTDGADELEAWLCESQSSLLSCHTVDAAGRQLGDQAFSRFVASLLSTSVQFARSSANLAPGGCGIQYMDLSGNCLTDTAAVALAECLTWMRESLGGHMLRSLRLSSNNIGPAGAQALALSFLPQNASDASSPYRLALSENPLGDEGVTLVADAVRRRRSAAVLELSSVGCGAAGCRSLIESLEWLRGLDLCENSIPDDELGNLAARLPESHDFRLPPLNTGSALADAIHPRPLQSGCADTGMKQVCATAVKPNEAPWSAGALRSQGSRAEAVLQRARKALGSPGQTAASRPLVLSCDPGGPGVAAGADRIGVGARACGAAVVSRGHQQALEANQRTRLSSKTSTTAQAVLDRARSVLQRKPGEGQPALLVAPTQQLAMGSQEPMFPGPSSASSASSGSSAPRGQGPVGAAGLEPPGRELLELQASQQEAPPSGSAPSSREEAMSYQRAAAGVSHLQKALRHLEGGLGMEQRERDEPVLRPCLDLSEPDAEALAMPERMVLMEGKVAEMQEDMRRLEHTVTSLQAEPEREDEIREDPASSEVSETDALVSESAEVTSTMTTVHPVTDLSGSVSPADQDMDLPQDRPVPSKKGGPPLPPKGKGKGKLGKGPPPPVPKADAQAGDQAGPPPPPGKGKSLGKGKGPKGGKGGPGAPPKGPPPKGAGPAKAPGKDPVPKAETKAPFLKKLYWKQVDIQDAEGTIFSEETRSRSNTCSAAIDFTALTRMLEAEQAKGSQLQRRSSGVLSKAQQRNIGTKVLSDHRARNIAIVLKRLPLSTKDLVLVLKKLEWENERIGTDDLEQILEVIPTQEEAKHLREHSSEEDCRKLRDVEQMVMPLALLTRASARVRVLCVARNARLQFKSTARALAKIRAACSAIQKSGMLRSVTMLALQLGNYINHGDSKKGAKAIAISSLMALKDFKVGEISSLHFLCASLLRSNPKLDAAQALLRELQPAERIAKMQVQGLSAALRTFARDLDTVKAECQNHLQEYEGEEGQSAEDEDGKELGDALDEVHAMTAAAEAVEFSPTSLQRQDEDATRWVEDVMKIRGGARRRLRCMRRIVEKLHQLLKVDMERTAEEVYSTLRFCGVLLQKPSSEALLARI</sequence>
<dbReference type="SUPFAM" id="SSF52047">
    <property type="entry name" value="RNI-like"/>
    <property type="match status" value="1"/>
</dbReference>
<name>A0A1Q9DYT6_SYMMI</name>
<reference evidence="3 4" key="1">
    <citation type="submission" date="2016-02" db="EMBL/GenBank/DDBJ databases">
        <title>Genome analysis of coral dinoflagellate symbionts highlights evolutionary adaptations to a symbiotic lifestyle.</title>
        <authorList>
            <person name="Aranda M."/>
            <person name="Li Y."/>
            <person name="Liew Y.J."/>
            <person name="Baumgarten S."/>
            <person name="Simakov O."/>
            <person name="Wilson M."/>
            <person name="Piel J."/>
            <person name="Ashoor H."/>
            <person name="Bougouffa S."/>
            <person name="Bajic V.B."/>
            <person name="Ryu T."/>
            <person name="Ravasi T."/>
            <person name="Bayer T."/>
            <person name="Micklem G."/>
            <person name="Kim H."/>
            <person name="Bhak J."/>
            <person name="Lajeunesse T.C."/>
            <person name="Voolstra C.R."/>
        </authorList>
    </citation>
    <scope>NUCLEOTIDE SEQUENCE [LARGE SCALE GENOMIC DNA]</scope>
    <source>
        <strain evidence="3 4">CCMP2467</strain>
    </source>
</reference>
<organism evidence="3 4">
    <name type="scientific">Symbiodinium microadriaticum</name>
    <name type="common">Dinoflagellate</name>
    <name type="synonym">Zooxanthella microadriatica</name>
    <dbReference type="NCBI Taxonomy" id="2951"/>
    <lineage>
        <taxon>Eukaryota</taxon>
        <taxon>Sar</taxon>
        <taxon>Alveolata</taxon>
        <taxon>Dinophyceae</taxon>
        <taxon>Suessiales</taxon>
        <taxon>Symbiodiniaceae</taxon>
        <taxon>Symbiodinium</taxon>
    </lineage>
</organism>
<comment type="caution">
    <text evidence="3">The sequence shown here is derived from an EMBL/GenBank/DDBJ whole genome shotgun (WGS) entry which is preliminary data.</text>
</comment>
<dbReference type="Pfam" id="PF02181">
    <property type="entry name" value="FH2"/>
    <property type="match status" value="1"/>
</dbReference>
<dbReference type="PANTHER" id="PTHR45725:SF1">
    <property type="entry name" value="DISHEVELLED ASSOCIATED ACTIVATOR OF MORPHOGENESIS, ISOFORM D"/>
    <property type="match status" value="1"/>
</dbReference>
<dbReference type="Pfam" id="PF13516">
    <property type="entry name" value="LRR_6"/>
    <property type="match status" value="2"/>
</dbReference>
<feature type="compositionally biased region" description="Pro residues" evidence="1">
    <location>
        <begin position="1252"/>
        <end position="1262"/>
    </location>
</feature>
<feature type="region of interest" description="Disordered" evidence="1">
    <location>
        <begin position="193"/>
        <end position="213"/>
    </location>
</feature>
<dbReference type="PANTHER" id="PTHR45725">
    <property type="entry name" value="FORMIN HOMOLOGY 2 FAMILY MEMBER"/>
    <property type="match status" value="1"/>
</dbReference>
<feature type="compositionally biased region" description="Basic and acidic residues" evidence="1">
    <location>
        <begin position="456"/>
        <end position="474"/>
    </location>
</feature>
<evidence type="ECO:0000256" key="1">
    <source>
        <dbReference type="SAM" id="MobiDB-lite"/>
    </source>
</evidence>
<dbReference type="InterPro" id="IPR001611">
    <property type="entry name" value="Leu-rich_rpt"/>
</dbReference>
<feature type="compositionally biased region" description="Polar residues" evidence="1">
    <location>
        <begin position="1154"/>
        <end position="1175"/>
    </location>
</feature>
<keyword evidence="4" id="KW-1185">Reference proteome</keyword>
<dbReference type="SMART" id="SM00498">
    <property type="entry name" value="FH2"/>
    <property type="match status" value="1"/>
</dbReference>
<dbReference type="SUPFAM" id="SSF101447">
    <property type="entry name" value="Formin homology 2 domain (FH2 domain)"/>
    <property type="match status" value="1"/>
</dbReference>
<feature type="region of interest" description="Disordered" evidence="1">
    <location>
        <begin position="1120"/>
        <end position="1277"/>
    </location>
</feature>
<dbReference type="PROSITE" id="PS51444">
    <property type="entry name" value="FH2"/>
    <property type="match status" value="1"/>
</dbReference>
<feature type="compositionally biased region" description="Polar residues" evidence="1">
    <location>
        <begin position="1025"/>
        <end position="1039"/>
    </location>
</feature>
<proteinExistence type="predicted"/>
<dbReference type="EMBL" id="LSRX01000331">
    <property type="protein sequence ID" value="OLQ00345.1"/>
    <property type="molecule type" value="Genomic_DNA"/>
</dbReference>
<gene>
    <name evidence="3" type="primary">FH14</name>
    <name evidence="3" type="ORF">AK812_SmicGene17002</name>
</gene>
<dbReference type="InterPro" id="IPR051425">
    <property type="entry name" value="Formin_Homology"/>
</dbReference>
<feature type="compositionally biased region" description="Low complexity" evidence="1">
    <location>
        <begin position="989"/>
        <end position="1003"/>
    </location>
</feature>
<dbReference type="InterPro" id="IPR015425">
    <property type="entry name" value="FH2_Formin"/>
</dbReference>
<feature type="region of interest" description="Disordered" evidence="1">
    <location>
        <begin position="981"/>
        <end position="1048"/>
    </location>
</feature>
<feature type="compositionally biased region" description="Low complexity" evidence="1">
    <location>
        <begin position="1217"/>
        <end position="1226"/>
    </location>
</feature>
<dbReference type="SMART" id="SM00368">
    <property type="entry name" value="LRR_RI"/>
    <property type="match status" value="3"/>
</dbReference>
<dbReference type="Proteomes" id="UP000186817">
    <property type="component" value="Unassembled WGS sequence"/>
</dbReference>
<dbReference type="InterPro" id="IPR032675">
    <property type="entry name" value="LRR_dom_sf"/>
</dbReference>
<dbReference type="Gene3D" id="1.20.58.2220">
    <property type="entry name" value="Formin, FH2 domain"/>
    <property type="match status" value="1"/>
</dbReference>
<feature type="compositionally biased region" description="Basic residues" evidence="1">
    <location>
        <begin position="196"/>
        <end position="213"/>
    </location>
</feature>
<evidence type="ECO:0000259" key="2">
    <source>
        <dbReference type="PROSITE" id="PS51444"/>
    </source>
</evidence>
<dbReference type="InterPro" id="IPR042201">
    <property type="entry name" value="FH2_Formin_sf"/>
</dbReference>
<feature type="domain" description="FH2" evidence="2">
    <location>
        <begin position="1274"/>
        <end position="1703"/>
    </location>
</feature>
<dbReference type="OrthoDB" id="1668162at2759"/>
<feature type="region of interest" description="Disordered" evidence="1">
    <location>
        <begin position="435"/>
        <end position="482"/>
    </location>
</feature>
<dbReference type="Gene3D" id="3.80.10.10">
    <property type="entry name" value="Ribonuclease Inhibitor"/>
    <property type="match status" value="1"/>
</dbReference>
<accession>A0A1Q9DYT6</accession>
<evidence type="ECO:0000313" key="4">
    <source>
        <dbReference type="Proteomes" id="UP000186817"/>
    </source>
</evidence>
<protein>
    <submittedName>
        <fullName evidence="3">Formin-like protein 14</fullName>
    </submittedName>
</protein>
<evidence type="ECO:0000313" key="3">
    <source>
        <dbReference type="EMBL" id="OLQ00345.1"/>
    </source>
</evidence>